<evidence type="ECO:0000259" key="7">
    <source>
        <dbReference type="Pfam" id="PF04138"/>
    </source>
</evidence>
<sequence length="123" mass="14038">MATFVKAQASSFISTAVDYLITFVCNHFFNLWYIYSNFAGTVAGGITNFLLGRIWVFHAREKKAPGQALKYILVWIGNLLLNNGGVFLFVHYLHVDKYISKAIVSLIVGFSYNYFMQKKFVFA</sequence>
<dbReference type="InterPro" id="IPR007267">
    <property type="entry name" value="GtrA_DPMS_TM"/>
</dbReference>
<evidence type="ECO:0000313" key="9">
    <source>
        <dbReference type="Proteomes" id="UP001501436"/>
    </source>
</evidence>
<comment type="caution">
    <text evidence="8">The sequence shown here is derived from an EMBL/GenBank/DDBJ whole genome shotgun (WGS) entry which is preliminary data.</text>
</comment>
<evidence type="ECO:0000313" key="8">
    <source>
        <dbReference type="EMBL" id="GAA4912751.1"/>
    </source>
</evidence>
<evidence type="ECO:0000256" key="5">
    <source>
        <dbReference type="ARBA" id="ARBA00023136"/>
    </source>
</evidence>
<reference evidence="9" key="1">
    <citation type="journal article" date="2019" name="Int. J. Syst. Evol. Microbiol.">
        <title>The Global Catalogue of Microorganisms (GCM) 10K type strain sequencing project: providing services to taxonomists for standard genome sequencing and annotation.</title>
        <authorList>
            <consortium name="The Broad Institute Genomics Platform"/>
            <consortium name="The Broad Institute Genome Sequencing Center for Infectious Disease"/>
            <person name="Wu L."/>
            <person name="Ma J."/>
        </authorList>
    </citation>
    <scope>NUCLEOTIDE SEQUENCE [LARGE SCALE GENOMIC DNA]</scope>
    <source>
        <strain evidence="9">JCM 18283</strain>
    </source>
</reference>
<organism evidence="8 9">
    <name type="scientific">Mucilaginibacter defluvii</name>
    <dbReference type="NCBI Taxonomy" id="1196019"/>
    <lineage>
        <taxon>Bacteria</taxon>
        <taxon>Pseudomonadati</taxon>
        <taxon>Bacteroidota</taxon>
        <taxon>Sphingobacteriia</taxon>
        <taxon>Sphingobacteriales</taxon>
        <taxon>Sphingobacteriaceae</taxon>
        <taxon>Mucilaginibacter</taxon>
    </lineage>
</organism>
<feature type="transmembrane region" description="Helical" evidence="6">
    <location>
        <begin position="98"/>
        <end position="115"/>
    </location>
</feature>
<dbReference type="Proteomes" id="UP001501436">
    <property type="component" value="Unassembled WGS sequence"/>
</dbReference>
<feature type="domain" description="GtrA/DPMS transmembrane" evidence="7">
    <location>
        <begin position="12"/>
        <end position="122"/>
    </location>
</feature>
<dbReference type="RefSeq" id="WP_425563467.1">
    <property type="nucleotide sequence ID" value="NZ_BAABJI010000002.1"/>
</dbReference>
<comment type="subcellular location">
    <subcellularLocation>
        <location evidence="1">Membrane</location>
        <topology evidence="1">Multi-pass membrane protein</topology>
    </subcellularLocation>
</comment>
<accession>A0ABP9FR83</accession>
<evidence type="ECO:0000256" key="4">
    <source>
        <dbReference type="ARBA" id="ARBA00022989"/>
    </source>
</evidence>
<name>A0ABP9FR83_9SPHI</name>
<protein>
    <recommendedName>
        <fullName evidence="7">GtrA/DPMS transmembrane domain-containing protein</fullName>
    </recommendedName>
</protein>
<evidence type="ECO:0000256" key="6">
    <source>
        <dbReference type="SAM" id="Phobius"/>
    </source>
</evidence>
<dbReference type="Pfam" id="PF04138">
    <property type="entry name" value="GtrA_DPMS_TM"/>
    <property type="match status" value="1"/>
</dbReference>
<keyword evidence="3 6" id="KW-0812">Transmembrane</keyword>
<gene>
    <name evidence="8" type="ORF">GCM10023313_14890</name>
</gene>
<keyword evidence="9" id="KW-1185">Reference proteome</keyword>
<feature type="transmembrane region" description="Helical" evidence="6">
    <location>
        <begin position="35"/>
        <end position="56"/>
    </location>
</feature>
<dbReference type="EMBL" id="BAABJI010000002">
    <property type="protein sequence ID" value="GAA4912751.1"/>
    <property type="molecule type" value="Genomic_DNA"/>
</dbReference>
<keyword evidence="4 6" id="KW-1133">Transmembrane helix</keyword>
<keyword evidence="5 6" id="KW-0472">Membrane</keyword>
<dbReference type="PANTHER" id="PTHR38459:SF1">
    <property type="entry name" value="PROPHAGE BACTOPRENOL-LINKED GLUCOSE TRANSLOCASE HOMOLOG"/>
    <property type="match status" value="1"/>
</dbReference>
<dbReference type="PANTHER" id="PTHR38459">
    <property type="entry name" value="PROPHAGE BACTOPRENOL-LINKED GLUCOSE TRANSLOCASE HOMOLOG"/>
    <property type="match status" value="1"/>
</dbReference>
<comment type="similarity">
    <text evidence="2">Belongs to the GtrA family.</text>
</comment>
<feature type="transmembrane region" description="Helical" evidence="6">
    <location>
        <begin position="68"/>
        <end position="92"/>
    </location>
</feature>
<dbReference type="InterPro" id="IPR051401">
    <property type="entry name" value="GtrA_CellWall_Glycosyl"/>
</dbReference>
<evidence type="ECO:0000256" key="1">
    <source>
        <dbReference type="ARBA" id="ARBA00004141"/>
    </source>
</evidence>
<evidence type="ECO:0000256" key="2">
    <source>
        <dbReference type="ARBA" id="ARBA00009399"/>
    </source>
</evidence>
<proteinExistence type="inferred from homology"/>
<evidence type="ECO:0000256" key="3">
    <source>
        <dbReference type="ARBA" id="ARBA00022692"/>
    </source>
</evidence>